<accession>A0A1E1KGS5</accession>
<evidence type="ECO:0000313" key="2">
    <source>
        <dbReference type="Proteomes" id="UP000178912"/>
    </source>
</evidence>
<reference evidence="2" key="1">
    <citation type="submission" date="2016-03" db="EMBL/GenBank/DDBJ databases">
        <authorList>
            <person name="Guldener U."/>
        </authorList>
    </citation>
    <scope>NUCLEOTIDE SEQUENCE [LARGE SCALE GENOMIC DNA]</scope>
    <source>
        <strain evidence="2">04CH-RAC-A.6.1</strain>
    </source>
</reference>
<evidence type="ECO:0000313" key="1">
    <source>
        <dbReference type="EMBL" id="CZS97192.1"/>
    </source>
</evidence>
<gene>
    <name evidence="1" type="ORF">RAG0_06353</name>
</gene>
<dbReference type="Proteomes" id="UP000178912">
    <property type="component" value="Unassembled WGS sequence"/>
</dbReference>
<organism evidence="1 2">
    <name type="scientific">Rhynchosporium agropyri</name>
    <dbReference type="NCBI Taxonomy" id="914238"/>
    <lineage>
        <taxon>Eukaryota</taxon>
        <taxon>Fungi</taxon>
        <taxon>Dikarya</taxon>
        <taxon>Ascomycota</taxon>
        <taxon>Pezizomycotina</taxon>
        <taxon>Leotiomycetes</taxon>
        <taxon>Helotiales</taxon>
        <taxon>Ploettnerulaceae</taxon>
        <taxon>Rhynchosporium</taxon>
    </lineage>
</organism>
<sequence>MRMSCLSILENEASEQAACARSCSYDLQSFISYTRSQFDCVHKAEEFSSLGYRRWDEMKDDHACDHIFTDGLLAETASSGLIMLMQGTKTSELFLTKEAATTDALEQTEDPNPRRCL</sequence>
<proteinExistence type="predicted"/>
<dbReference type="AlphaFoldDB" id="A0A1E1KGS5"/>
<dbReference type="EMBL" id="FJUX01000030">
    <property type="protein sequence ID" value="CZS97192.1"/>
    <property type="molecule type" value="Genomic_DNA"/>
</dbReference>
<protein>
    <submittedName>
        <fullName evidence="1">Uncharacterized protein</fullName>
    </submittedName>
</protein>
<name>A0A1E1KGS5_9HELO</name>
<keyword evidence="2" id="KW-1185">Reference proteome</keyword>